<evidence type="ECO:0000313" key="9">
    <source>
        <dbReference type="EMBL" id="CDR39881.1"/>
    </source>
</evidence>
<proteinExistence type="inferred from homology"/>
<keyword evidence="4 8" id="KW-0653">Protein transport</keyword>
<dbReference type="EMBL" id="MPUK01000004">
    <property type="protein sequence ID" value="ONH67457.1"/>
    <property type="molecule type" value="Genomic_DNA"/>
</dbReference>
<comment type="subcellular location">
    <subcellularLocation>
        <location evidence="8">Golgi apparatus membrane</location>
        <topology evidence="8">Multi-pass membrane protein</topology>
    </subcellularLocation>
    <subcellularLocation>
        <location evidence="1">Membrane</location>
        <topology evidence="1">Multi-pass membrane protein</topology>
    </subcellularLocation>
</comment>
<dbReference type="PANTHER" id="PTHR23137">
    <property type="entry name" value="VESICLE TRANSPORT PROTEIN-RELATED"/>
    <property type="match status" value="1"/>
</dbReference>
<feature type="transmembrane region" description="Helical" evidence="8">
    <location>
        <begin position="140"/>
        <end position="159"/>
    </location>
</feature>
<protein>
    <recommendedName>
        <fullName evidence="8">Protein transport protein SFT2</fullName>
    </recommendedName>
</protein>
<comment type="similarity">
    <text evidence="7 8">Belongs to the SFT2 family.</text>
</comment>
<feature type="transmembrane region" description="Helical" evidence="8">
    <location>
        <begin position="107"/>
        <end position="128"/>
    </location>
</feature>
<dbReference type="EMBL" id="LK052889">
    <property type="protein sequence ID" value="CDR39881.1"/>
    <property type="molecule type" value="Genomic_DNA"/>
</dbReference>
<evidence type="ECO:0000313" key="10">
    <source>
        <dbReference type="EMBL" id="ONH67457.1"/>
    </source>
</evidence>
<feature type="transmembrane region" description="Helical" evidence="8">
    <location>
        <begin position="165"/>
        <end position="186"/>
    </location>
</feature>
<dbReference type="Pfam" id="PF04178">
    <property type="entry name" value="Got1"/>
    <property type="match status" value="1"/>
</dbReference>
<reference evidence="11" key="2">
    <citation type="journal article" date="2017" name="Genome Announc.">
        <title>Genome sequences of Cyberlindnera fabianii 65, Pichia kudriavzevii 129, and Saccharomyces cerevisiae 131 isolated from fermented masau fruits in Zimbabwe.</title>
        <authorList>
            <person name="van Rijswijck I.M.H."/>
            <person name="Derks M.F.L."/>
            <person name="Abee T."/>
            <person name="de Ridder D."/>
            <person name="Smid E.J."/>
        </authorList>
    </citation>
    <scope>NUCLEOTIDE SEQUENCE [LARGE SCALE GENOMIC DNA]</scope>
    <source>
        <strain evidence="11">65</strain>
    </source>
</reference>
<accession>A0A061AYR2</accession>
<evidence type="ECO:0000256" key="4">
    <source>
        <dbReference type="ARBA" id="ARBA00022927"/>
    </source>
</evidence>
<name>A0A061AYR2_CYBFA</name>
<dbReference type="OrthoDB" id="660759at2759"/>
<evidence type="ECO:0000256" key="7">
    <source>
        <dbReference type="ARBA" id="ARBA00025800"/>
    </source>
</evidence>
<keyword evidence="6 8" id="KW-0472">Membrane</keyword>
<keyword evidence="2 8" id="KW-0813">Transport</keyword>
<gene>
    <name evidence="10" type="ORF">BON22_2268</name>
    <name evidence="9" type="ORF">CYFA0S_04e00166g</name>
</gene>
<keyword evidence="11" id="KW-1185">Reference proteome</keyword>
<dbReference type="Proteomes" id="UP000189513">
    <property type="component" value="Unassembled WGS sequence"/>
</dbReference>
<dbReference type="GO" id="GO:0016192">
    <property type="term" value="P:vesicle-mediated transport"/>
    <property type="evidence" value="ECO:0007669"/>
    <property type="project" value="InterPro"/>
</dbReference>
<evidence type="ECO:0000256" key="3">
    <source>
        <dbReference type="ARBA" id="ARBA00022692"/>
    </source>
</evidence>
<dbReference type="OMA" id="KTANYSP"/>
<evidence type="ECO:0000256" key="6">
    <source>
        <dbReference type="ARBA" id="ARBA00023136"/>
    </source>
</evidence>
<dbReference type="GO" id="GO:0000139">
    <property type="term" value="C:Golgi membrane"/>
    <property type="evidence" value="ECO:0007669"/>
    <property type="project" value="UniProtKB-SubCell"/>
</dbReference>
<comment type="function">
    <text evidence="8">Nonessential protein required for the fusion of transport vesicles derived from the endocytic pathway with the Golgi complex.</text>
</comment>
<keyword evidence="8" id="KW-0333">Golgi apparatus</keyword>
<dbReference type="InterPro" id="IPR007305">
    <property type="entry name" value="Vesicle_transpt_Got1/SFT2"/>
</dbReference>
<evidence type="ECO:0000256" key="5">
    <source>
        <dbReference type="ARBA" id="ARBA00022989"/>
    </source>
</evidence>
<evidence type="ECO:0000256" key="8">
    <source>
        <dbReference type="RuleBase" id="RU363111"/>
    </source>
</evidence>
<dbReference type="PANTHER" id="PTHR23137:SF36">
    <property type="entry name" value="VESICLE TRANSPORT PROTEIN SFT2C"/>
    <property type="match status" value="1"/>
</dbReference>
<evidence type="ECO:0000256" key="2">
    <source>
        <dbReference type="ARBA" id="ARBA00022448"/>
    </source>
</evidence>
<reference evidence="9" key="1">
    <citation type="journal article" date="2014" name="Genome Announc.">
        <title>Genome sequence of the yeast Cyberlindnera fabianii (Hansenula fabianii).</title>
        <authorList>
            <person name="Freel K.C."/>
            <person name="Sarilar V."/>
            <person name="Neuveglise C."/>
            <person name="Devillers H."/>
            <person name="Friedrich A."/>
            <person name="Schacherer J."/>
        </authorList>
    </citation>
    <scope>NUCLEOTIDE SEQUENCE</scope>
    <source>
        <strain evidence="9">YJS4271</strain>
    </source>
</reference>
<dbReference type="InterPro" id="IPR011691">
    <property type="entry name" value="Vesicle_transpt_SFT2"/>
</dbReference>
<dbReference type="GO" id="GO:0015031">
    <property type="term" value="P:protein transport"/>
    <property type="evidence" value="ECO:0007669"/>
    <property type="project" value="UniProtKB-KW"/>
</dbReference>
<organism evidence="9">
    <name type="scientific">Cyberlindnera fabianii</name>
    <name type="common">Yeast</name>
    <name type="synonym">Hansenula fabianii</name>
    <dbReference type="NCBI Taxonomy" id="36022"/>
    <lineage>
        <taxon>Eukaryota</taxon>
        <taxon>Fungi</taxon>
        <taxon>Dikarya</taxon>
        <taxon>Ascomycota</taxon>
        <taxon>Saccharomycotina</taxon>
        <taxon>Saccharomycetes</taxon>
        <taxon>Phaffomycetales</taxon>
        <taxon>Phaffomycetaceae</taxon>
        <taxon>Cyberlindnera</taxon>
    </lineage>
</organism>
<dbReference type="STRING" id="36022.A0A061AYR2"/>
<feature type="transmembrane region" description="Helical" evidence="8">
    <location>
        <begin position="76"/>
        <end position="101"/>
    </location>
</feature>
<evidence type="ECO:0000256" key="1">
    <source>
        <dbReference type="ARBA" id="ARBA00004141"/>
    </source>
</evidence>
<keyword evidence="5 8" id="KW-1133">Transmembrane helix</keyword>
<keyword evidence="3 8" id="KW-0812">Transmembrane</keyword>
<sequence length="210" mass="23031">MSLFSKLTGSQSIRLPEEESSAALEAGSEPSPGVLSKFTSLFSSSNTVRIPDDENVRVPMEDPPESSVELSRWDRLMIFAVLMAGSLSCFIVSFMILPVLALKPRKFAVLSSMGSILFLCSFGVLQGFRHYLRHLFSPERLWFTLSFVLSIVLAVVGSLVLKSTILSLVSVVAQIIAMIAYTVSYFPMGRSGLRIASNVAINQVDNWLST</sequence>
<reference evidence="10" key="3">
    <citation type="submission" date="2017-01" db="EMBL/GenBank/DDBJ databases">
        <authorList>
            <person name="Mah S.A."/>
            <person name="Swanson W.J."/>
            <person name="Moy G.W."/>
            <person name="Vacquier V.D."/>
        </authorList>
    </citation>
    <scope>NUCLEOTIDE SEQUENCE [LARGE SCALE GENOMIC DNA]</scope>
    <source>
        <strain evidence="10">65</strain>
    </source>
</reference>
<evidence type="ECO:0000313" key="11">
    <source>
        <dbReference type="Proteomes" id="UP000189513"/>
    </source>
</evidence>
<dbReference type="VEuPathDB" id="FungiDB:BON22_2268"/>
<dbReference type="AlphaFoldDB" id="A0A061AYR2"/>